<sequence>MGIISWIVFGLIAGAIAKFILPGKDPGGIIVTMIIGIVGGLLGGWISTALTGANAVSGFHVMSFVWAVIGSLILLLIYRAVFHRSHA</sequence>
<name>A0ABW3FRK5_9PSEU</name>
<dbReference type="Pfam" id="PF04226">
    <property type="entry name" value="Transgly_assoc"/>
    <property type="match status" value="1"/>
</dbReference>
<evidence type="ECO:0000256" key="2">
    <source>
        <dbReference type="ARBA" id="ARBA00011006"/>
    </source>
</evidence>
<evidence type="ECO:0000313" key="8">
    <source>
        <dbReference type="EMBL" id="MFD0920374.1"/>
    </source>
</evidence>
<reference evidence="9" key="1">
    <citation type="journal article" date="2019" name="Int. J. Syst. Evol. Microbiol.">
        <title>The Global Catalogue of Microorganisms (GCM) 10K type strain sequencing project: providing services to taxonomists for standard genome sequencing and annotation.</title>
        <authorList>
            <consortium name="The Broad Institute Genomics Platform"/>
            <consortium name="The Broad Institute Genome Sequencing Center for Infectious Disease"/>
            <person name="Wu L."/>
            <person name="Ma J."/>
        </authorList>
    </citation>
    <scope>NUCLEOTIDE SEQUENCE [LARGE SCALE GENOMIC DNA]</scope>
    <source>
        <strain evidence="9">CCUG 56401</strain>
    </source>
</reference>
<dbReference type="PANTHER" id="PTHR33884:SF3">
    <property type="entry name" value="UPF0410 PROTEIN YMGE"/>
    <property type="match status" value="1"/>
</dbReference>
<keyword evidence="4 7" id="KW-0812">Transmembrane</keyword>
<dbReference type="InterPro" id="IPR007341">
    <property type="entry name" value="Transgly_assoc"/>
</dbReference>
<dbReference type="EMBL" id="JBHTIW010000006">
    <property type="protein sequence ID" value="MFD0920374.1"/>
    <property type="molecule type" value="Genomic_DNA"/>
</dbReference>
<keyword evidence="6 7" id="KW-0472">Membrane</keyword>
<evidence type="ECO:0000256" key="4">
    <source>
        <dbReference type="ARBA" id="ARBA00022692"/>
    </source>
</evidence>
<dbReference type="Proteomes" id="UP001597018">
    <property type="component" value="Unassembled WGS sequence"/>
</dbReference>
<feature type="transmembrane region" description="Helical" evidence="7">
    <location>
        <begin position="59"/>
        <end position="81"/>
    </location>
</feature>
<dbReference type="RefSeq" id="WP_263247717.1">
    <property type="nucleotide sequence ID" value="NZ_BAABLT010000017.1"/>
</dbReference>
<keyword evidence="9" id="KW-1185">Reference proteome</keyword>
<comment type="subcellular location">
    <subcellularLocation>
        <location evidence="1">Cell membrane</location>
        <topology evidence="1">Multi-pass membrane protein</topology>
    </subcellularLocation>
</comment>
<comment type="similarity">
    <text evidence="2">Belongs to the UPF0410 family.</text>
</comment>
<protein>
    <submittedName>
        <fullName evidence="8">GlsB/YeaQ/YmgE family stress response membrane protein</fullName>
    </submittedName>
</protein>
<gene>
    <name evidence="8" type="ORF">ACFQ16_11540</name>
</gene>
<evidence type="ECO:0000256" key="6">
    <source>
        <dbReference type="ARBA" id="ARBA00023136"/>
    </source>
</evidence>
<proteinExistence type="inferred from homology"/>
<comment type="caution">
    <text evidence="8">The sequence shown here is derived from an EMBL/GenBank/DDBJ whole genome shotgun (WGS) entry which is preliminary data.</text>
</comment>
<keyword evidence="3" id="KW-1003">Cell membrane</keyword>
<evidence type="ECO:0000256" key="3">
    <source>
        <dbReference type="ARBA" id="ARBA00022475"/>
    </source>
</evidence>
<accession>A0ABW3FRK5</accession>
<evidence type="ECO:0000256" key="1">
    <source>
        <dbReference type="ARBA" id="ARBA00004651"/>
    </source>
</evidence>
<dbReference type="PANTHER" id="PTHR33884">
    <property type="entry name" value="UPF0410 PROTEIN YMGE"/>
    <property type="match status" value="1"/>
</dbReference>
<organism evidence="8 9">
    <name type="scientific">Saccharopolyspora rosea</name>
    <dbReference type="NCBI Taxonomy" id="524884"/>
    <lineage>
        <taxon>Bacteria</taxon>
        <taxon>Bacillati</taxon>
        <taxon>Actinomycetota</taxon>
        <taxon>Actinomycetes</taxon>
        <taxon>Pseudonocardiales</taxon>
        <taxon>Pseudonocardiaceae</taxon>
        <taxon>Saccharopolyspora</taxon>
    </lineage>
</organism>
<feature type="transmembrane region" description="Helical" evidence="7">
    <location>
        <begin position="6"/>
        <end position="21"/>
    </location>
</feature>
<evidence type="ECO:0000256" key="5">
    <source>
        <dbReference type="ARBA" id="ARBA00022989"/>
    </source>
</evidence>
<feature type="transmembrane region" description="Helical" evidence="7">
    <location>
        <begin position="28"/>
        <end position="47"/>
    </location>
</feature>
<evidence type="ECO:0000256" key="7">
    <source>
        <dbReference type="SAM" id="Phobius"/>
    </source>
</evidence>
<keyword evidence="5 7" id="KW-1133">Transmembrane helix</keyword>
<evidence type="ECO:0000313" key="9">
    <source>
        <dbReference type="Proteomes" id="UP001597018"/>
    </source>
</evidence>